<evidence type="ECO:0000256" key="1">
    <source>
        <dbReference type="SAM" id="MobiDB-lite"/>
    </source>
</evidence>
<feature type="region of interest" description="Disordered" evidence="1">
    <location>
        <begin position="1"/>
        <end position="24"/>
    </location>
</feature>
<sequence length="90" mass="9965">MTREHPPPPEESVTYSGGPHSNPPDLRLLHYNDVYHVDSSSAEPCGGLSRFITLCKHYRSDEQFKGQPELLAFFSGDAFNPSLESSVTKG</sequence>
<protein>
    <submittedName>
        <fullName evidence="2 4">Uncharacterized protein</fullName>
    </submittedName>
</protein>
<feature type="non-terminal residue" evidence="2">
    <location>
        <position position="90"/>
    </location>
</feature>
<organism evidence="2">
    <name type="scientific">Eremomyces bilateralis CBS 781.70</name>
    <dbReference type="NCBI Taxonomy" id="1392243"/>
    <lineage>
        <taxon>Eukaryota</taxon>
        <taxon>Fungi</taxon>
        <taxon>Dikarya</taxon>
        <taxon>Ascomycota</taxon>
        <taxon>Pezizomycotina</taxon>
        <taxon>Dothideomycetes</taxon>
        <taxon>Dothideomycetes incertae sedis</taxon>
        <taxon>Eremomycetales</taxon>
        <taxon>Eremomycetaceae</taxon>
        <taxon>Eremomyces</taxon>
    </lineage>
</organism>
<dbReference type="EMBL" id="ML975158">
    <property type="protein sequence ID" value="KAF1812354.1"/>
    <property type="molecule type" value="Genomic_DNA"/>
</dbReference>
<dbReference type="InterPro" id="IPR029052">
    <property type="entry name" value="Metallo-depent_PP-like"/>
</dbReference>
<proteinExistence type="predicted"/>
<dbReference type="Gene3D" id="3.60.21.10">
    <property type="match status" value="1"/>
</dbReference>
<keyword evidence="3" id="KW-1185">Reference proteome</keyword>
<dbReference type="InterPro" id="IPR006179">
    <property type="entry name" value="5_nucleotidase/apyrase"/>
</dbReference>
<gene>
    <name evidence="2 4" type="ORF">P152DRAFT_458727</name>
</gene>
<dbReference type="PANTHER" id="PTHR11575:SF48">
    <property type="entry name" value="5'-NUCLEOTIDASE"/>
    <property type="match status" value="1"/>
</dbReference>
<evidence type="ECO:0000313" key="3">
    <source>
        <dbReference type="Proteomes" id="UP000504638"/>
    </source>
</evidence>
<dbReference type="RefSeq" id="XP_033533985.1">
    <property type="nucleotide sequence ID" value="XM_033679532.1"/>
</dbReference>
<dbReference type="OrthoDB" id="10252235at2759"/>
<reference evidence="2 4" key="1">
    <citation type="submission" date="2020-01" db="EMBL/GenBank/DDBJ databases">
        <authorList>
            <consortium name="DOE Joint Genome Institute"/>
            <person name="Haridas S."/>
            <person name="Albert R."/>
            <person name="Binder M."/>
            <person name="Bloem J."/>
            <person name="Labutti K."/>
            <person name="Salamov A."/>
            <person name="Andreopoulos B."/>
            <person name="Baker S.E."/>
            <person name="Barry K."/>
            <person name="Bills G."/>
            <person name="Bluhm B.H."/>
            <person name="Cannon C."/>
            <person name="Castanera R."/>
            <person name="Culley D.E."/>
            <person name="Daum C."/>
            <person name="Ezra D."/>
            <person name="Gonzalez J.B."/>
            <person name="Henrissat B."/>
            <person name="Kuo A."/>
            <person name="Liang C."/>
            <person name="Lipzen A."/>
            <person name="Lutzoni F."/>
            <person name="Magnuson J."/>
            <person name="Mondo S."/>
            <person name="Nolan M."/>
            <person name="Ohm R."/>
            <person name="Pangilinan J."/>
            <person name="Park H.-J."/>
            <person name="Ramirez L."/>
            <person name="Alfaro M."/>
            <person name="Sun H."/>
            <person name="Tritt A."/>
            <person name="Yoshinaga Y."/>
            <person name="Zwiers L.-H."/>
            <person name="Turgeon B.G."/>
            <person name="Goodwin S.B."/>
            <person name="Spatafora J.W."/>
            <person name="Crous P.W."/>
            <person name="Grigoriev I.V."/>
        </authorList>
    </citation>
    <scope>NUCLEOTIDE SEQUENCE</scope>
    <source>
        <strain evidence="2 4">CBS 781.70</strain>
    </source>
</reference>
<evidence type="ECO:0000313" key="2">
    <source>
        <dbReference type="EMBL" id="KAF1812354.1"/>
    </source>
</evidence>
<evidence type="ECO:0000313" key="4">
    <source>
        <dbReference type="RefSeq" id="XP_033533985.1"/>
    </source>
</evidence>
<dbReference type="PANTHER" id="PTHR11575">
    <property type="entry name" value="5'-NUCLEOTIDASE-RELATED"/>
    <property type="match status" value="1"/>
</dbReference>
<name>A0A6G1G2R9_9PEZI</name>
<dbReference type="GO" id="GO:0016787">
    <property type="term" value="F:hydrolase activity"/>
    <property type="evidence" value="ECO:0007669"/>
    <property type="project" value="InterPro"/>
</dbReference>
<dbReference type="GeneID" id="54420102"/>
<reference evidence="4" key="2">
    <citation type="submission" date="2020-04" db="EMBL/GenBank/DDBJ databases">
        <authorList>
            <consortium name="NCBI Genome Project"/>
        </authorList>
    </citation>
    <scope>NUCLEOTIDE SEQUENCE</scope>
    <source>
        <strain evidence="4">CBS 781.70</strain>
    </source>
</reference>
<dbReference type="SUPFAM" id="SSF56300">
    <property type="entry name" value="Metallo-dependent phosphatases"/>
    <property type="match status" value="1"/>
</dbReference>
<dbReference type="Proteomes" id="UP000504638">
    <property type="component" value="Unplaced"/>
</dbReference>
<reference evidence="4" key="3">
    <citation type="submission" date="2025-04" db="UniProtKB">
        <authorList>
            <consortium name="RefSeq"/>
        </authorList>
    </citation>
    <scope>IDENTIFICATION</scope>
    <source>
        <strain evidence="4">CBS 781.70</strain>
    </source>
</reference>
<accession>A0A6G1G2R9</accession>
<dbReference type="AlphaFoldDB" id="A0A6G1G2R9"/>
<dbReference type="GO" id="GO:0009166">
    <property type="term" value="P:nucleotide catabolic process"/>
    <property type="evidence" value="ECO:0007669"/>
    <property type="project" value="InterPro"/>
</dbReference>